<reference evidence="1 2" key="1">
    <citation type="journal article" date="2018" name="Nat. Ecol. Evol.">
        <title>Shark genomes provide insights into elasmobranch evolution and the origin of vertebrates.</title>
        <authorList>
            <person name="Hara Y"/>
            <person name="Yamaguchi K"/>
            <person name="Onimaru K"/>
            <person name="Kadota M"/>
            <person name="Koyanagi M"/>
            <person name="Keeley SD"/>
            <person name="Tatsumi K"/>
            <person name="Tanaka K"/>
            <person name="Motone F"/>
            <person name="Kageyama Y"/>
            <person name="Nozu R"/>
            <person name="Adachi N"/>
            <person name="Nishimura O"/>
            <person name="Nakagawa R"/>
            <person name="Tanegashima C"/>
            <person name="Kiyatake I"/>
            <person name="Matsumoto R"/>
            <person name="Murakumo K"/>
            <person name="Nishida K"/>
            <person name="Terakita A"/>
            <person name="Kuratani S"/>
            <person name="Sato K"/>
            <person name="Hyodo S Kuraku.S."/>
        </authorList>
    </citation>
    <scope>NUCLEOTIDE SEQUENCE [LARGE SCALE GENOMIC DNA]</scope>
</reference>
<feature type="non-terminal residue" evidence="1">
    <location>
        <position position="1"/>
    </location>
</feature>
<dbReference type="EMBL" id="BEZZ01199806">
    <property type="protein sequence ID" value="GCC46782.1"/>
    <property type="molecule type" value="Genomic_DNA"/>
</dbReference>
<dbReference type="OrthoDB" id="6257037at2759"/>
<keyword evidence="2" id="KW-1185">Reference proteome</keyword>
<evidence type="ECO:0000313" key="2">
    <source>
        <dbReference type="Proteomes" id="UP000287033"/>
    </source>
</evidence>
<sequence length="54" mass="6172">DEDDPEYNFLEDLDEPDMEDFRNDRAVQITSMCDSMPCWVHGELRKLGGGKGGH</sequence>
<gene>
    <name evidence="1" type="ORF">chiPu_0031058</name>
</gene>
<name>A0A401TVX7_CHIPU</name>
<organism evidence="1 2">
    <name type="scientific">Chiloscyllium punctatum</name>
    <name type="common">Brownbanded bambooshark</name>
    <name type="synonym">Hemiscyllium punctatum</name>
    <dbReference type="NCBI Taxonomy" id="137246"/>
    <lineage>
        <taxon>Eukaryota</taxon>
        <taxon>Metazoa</taxon>
        <taxon>Chordata</taxon>
        <taxon>Craniata</taxon>
        <taxon>Vertebrata</taxon>
        <taxon>Chondrichthyes</taxon>
        <taxon>Elasmobranchii</taxon>
        <taxon>Galeomorphii</taxon>
        <taxon>Galeoidea</taxon>
        <taxon>Orectolobiformes</taxon>
        <taxon>Hemiscylliidae</taxon>
        <taxon>Chiloscyllium</taxon>
    </lineage>
</organism>
<evidence type="ECO:0000313" key="1">
    <source>
        <dbReference type="EMBL" id="GCC46782.1"/>
    </source>
</evidence>
<protein>
    <submittedName>
        <fullName evidence="1">Uncharacterized protein</fullName>
    </submittedName>
</protein>
<accession>A0A401TVX7</accession>
<proteinExistence type="predicted"/>
<dbReference type="AlphaFoldDB" id="A0A401TVX7"/>
<dbReference type="Proteomes" id="UP000287033">
    <property type="component" value="Unassembled WGS sequence"/>
</dbReference>
<comment type="caution">
    <text evidence="1">The sequence shown here is derived from an EMBL/GenBank/DDBJ whole genome shotgun (WGS) entry which is preliminary data.</text>
</comment>